<dbReference type="Proteomes" id="UP000325811">
    <property type="component" value="Chromosome I"/>
</dbReference>
<name>A0A5Q4ZI27_9BURK</name>
<organism evidence="1 2">
    <name type="scientific">Paraburkholderia dioscoreae</name>
    <dbReference type="NCBI Taxonomy" id="2604047"/>
    <lineage>
        <taxon>Bacteria</taxon>
        <taxon>Pseudomonadati</taxon>
        <taxon>Pseudomonadota</taxon>
        <taxon>Betaproteobacteria</taxon>
        <taxon>Burkholderiales</taxon>
        <taxon>Burkholderiaceae</taxon>
        <taxon>Paraburkholderia</taxon>
    </lineage>
</organism>
<gene>
    <name evidence="1" type="ORF">PDMSB3_3148</name>
</gene>
<protein>
    <submittedName>
        <fullName evidence="1">Uncharacterized protein</fullName>
    </submittedName>
</protein>
<evidence type="ECO:0000313" key="1">
    <source>
        <dbReference type="EMBL" id="VVD29604.1"/>
    </source>
</evidence>
<evidence type="ECO:0000313" key="2">
    <source>
        <dbReference type="Proteomes" id="UP000325811"/>
    </source>
</evidence>
<dbReference type="AlphaFoldDB" id="A0A5Q4ZI27"/>
<sequence length="94" mass="9969">MRVSLTLVAALEPAQACAGFRSLSHAASCGRKAMVQANHSGGRIFGRTVSATACKRHRISQGRTQKAKTREAEGYAGFMLLFVVGAKGFEPSTL</sequence>
<keyword evidence="2" id="KW-1185">Reference proteome</keyword>
<accession>A0A5Q4ZI27</accession>
<dbReference type="EMBL" id="LR699553">
    <property type="protein sequence ID" value="VVD29604.1"/>
    <property type="molecule type" value="Genomic_DNA"/>
</dbReference>
<dbReference type="KEGG" id="pdio:PDMSB3_3148"/>
<reference evidence="1 2" key="1">
    <citation type="submission" date="2019-08" db="EMBL/GenBank/DDBJ databases">
        <authorList>
            <person name="Herpell B J."/>
        </authorList>
    </citation>
    <scope>NUCLEOTIDE SEQUENCE [LARGE SCALE GENOMIC DNA]</scope>
    <source>
        <strain evidence="2">Msb3</strain>
    </source>
</reference>
<proteinExistence type="predicted"/>